<keyword evidence="1" id="KW-0805">Transcription regulation</keyword>
<dbReference type="Proteomes" id="UP000253370">
    <property type="component" value="Unassembled WGS sequence"/>
</dbReference>
<keyword evidence="6" id="KW-1185">Reference proteome</keyword>
<dbReference type="SUPFAM" id="SSF46785">
    <property type="entry name" value="Winged helix' DNA-binding domain"/>
    <property type="match status" value="1"/>
</dbReference>
<gene>
    <name evidence="5" type="ORF">DRV85_13385</name>
</gene>
<organism evidence="5 6">
    <name type="scientific">Rhodosalinus halophilus</name>
    <dbReference type="NCBI Taxonomy" id="2259333"/>
    <lineage>
        <taxon>Bacteria</taxon>
        <taxon>Pseudomonadati</taxon>
        <taxon>Pseudomonadota</taxon>
        <taxon>Alphaproteobacteria</taxon>
        <taxon>Rhodobacterales</taxon>
        <taxon>Paracoccaceae</taxon>
        <taxon>Rhodosalinus</taxon>
    </lineage>
</organism>
<proteinExistence type="predicted"/>
<dbReference type="SMART" id="SM00895">
    <property type="entry name" value="FCD"/>
    <property type="match status" value="1"/>
</dbReference>
<dbReference type="InterPro" id="IPR036390">
    <property type="entry name" value="WH_DNA-bd_sf"/>
</dbReference>
<dbReference type="PROSITE" id="PS50949">
    <property type="entry name" value="HTH_GNTR"/>
    <property type="match status" value="1"/>
</dbReference>
<keyword evidence="3" id="KW-0804">Transcription</keyword>
<dbReference type="InterPro" id="IPR008920">
    <property type="entry name" value="TF_FadR/GntR_C"/>
</dbReference>
<feature type="domain" description="HTH gntR-type" evidence="4">
    <location>
        <begin position="1"/>
        <end position="63"/>
    </location>
</feature>
<evidence type="ECO:0000256" key="2">
    <source>
        <dbReference type="ARBA" id="ARBA00023125"/>
    </source>
</evidence>
<evidence type="ECO:0000259" key="4">
    <source>
        <dbReference type="PROSITE" id="PS50949"/>
    </source>
</evidence>
<dbReference type="GO" id="GO:0003700">
    <property type="term" value="F:DNA-binding transcription factor activity"/>
    <property type="evidence" value="ECO:0007669"/>
    <property type="project" value="InterPro"/>
</dbReference>
<dbReference type="PANTHER" id="PTHR43537:SF20">
    <property type="entry name" value="HTH-TYPE TRANSCRIPTIONAL REPRESSOR GLAR"/>
    <property type="match status" value="1"/>
</dbReference>
<dbReference type="InterPro" id="IPR000524">
    <property type="entry name" value="Tscrpt_reg_HTH_GntR"/>
</dbReference>
<dbReference type="OrthoDB" id="8638122at2"/>
<dbReference type="AlphaFoldDB" id="A0A365U673"/>
<dbReference type="GO" id="GO:0003677">
    <property type="term" value="F:DNA binding"/>
    <property type="evidence" value="ECO:0007669"/>
    <property type="project" value="UniProtKB-KW"/>
</dbReference>
<evidence type="ECO:0000313" key="5">
    <source>
        <dbReference type="EMBL" id="RBI84007.1"/>
    </source>
</evidence>
<sequence length="206" mass="22730">MLASAIRRDISFGVLRPDQKLKIDALRQAYGGSTHSMRETLRMLTAEGMVEATSQRGFRVTSASEEDRQDILLMRLEVERLGLARSMERGGVAWEGRLVAAQHALSRADAAVQADPGDLTALQWDEACRSFAGTLVEACASPRLVDVAARFFNQSRRFRLARLREGGIDFAARGARRDALCRAVLDRDVPRALTLQAEDIRADMGA</sequence>
<dbReference type="Gene3D" id="1.10.10.10">
    <property type="entry name" value="Winged helix-like DNA-binding domain superfamily/Winged helix DNA-binding domain"/>
    <property type="match status" value="1"/>
</dbReference>
<dbReference type="Gene3D" id="1.20.120.530">
    <property type="entry name" value="GntR ligand-binding domain-like"/>
    <property type="match status" value="1"/>
</dbReference>
<dbReference type="Pfam" id="PF07729">
    <property type="entry name" value="FCD"/>
    <property type="match status" value="1"/>
</dbReference>
<dbReference type="InterPro" id="IPR036388">
    <property type="entry name" value="WH-like_DNA-bd_sf"/>
</dbReference>
<dbReference type="SUPFAM" id="SSF48008">
    <property type="entry name" value="GntR ligand-binding domain-like"/>
    <property type="match status" value="1"/>
</dbReference>
<name>A0A365U673_9RHOB</name>
<comment type="caution">
    <text evidence="5">The sequence shown here is derived from an EMBL/GenBank/DDBJ whole genome shotgun (WGS) entry which is preliminary data.</text>
</comment>
<reference evidence="5 6" key="1">
    <citation type="submission" date="2018-07" db="EMBL/GenBank/DDBJ databases">
        <title>Rhodosalinus sp. strain E84T genomic sequence and assembly.</title>
        <authorList>
            <person name="Liu Z.-W."/>
            <person name="Lu D.-C."/>
        </authorList>
    </citation>
    <scope>NUCLEOTIDE SEQUENCE [LARGE SCALE GENOMIC DNA]</scope>
    <source>
        <strain evidence="5 6">E84</strain>
    </source>
</reference>
<dbReference type="Pfam" id="PF00392">
    <property type="entry name" value="GntR"/>
    <property type="match status" value="1"/>
</dbReference>
<dbReference type="EMBL" id="QNTQ01000013">
    <property type="protein sequence ID" value="RBI84007.1"/>
    <property type="molecule type" value="Genomic_DNA"/>
</dbReference>
<keyword evidence="2" id="KW-0238">DNA-binding</keyword>
<evidence type="ECO:0000313" key="6">
    <source>
        <dbReference type="Proteomes" id="UP000253370"/>
    </source>
</evidence>
<evidence type="ECO:0000256" key="3">
    <source>
        <dbReference type="ARBA" id="ARBA00023163"/>
    </source>
</evidence>
<dbReference type="PANTHER" id="PTHR43537">
    <property type="entry name" value="TRANSCRIPTIONAL REGULATOR, GNTR FAMILY"/>
    <property type="match status" value="1"/>
</dbReference>
<protein>
    <submittedName>
        <fullName evidence="5">GntR family transcriptional regulator</fullName>
    </submittedName>
</protein>
<dbReference type="SMART" id="SM00345">
    <property type="entry name" value="HTH_GNTR"/>
    <property type="match status" value="1"/>
</dbReference>
<dbReference type="InterPro" id="IPR011711">
    <property type="entry name" value="GntR_C"/>
</dbReference>
<evidence type="ECO:0000256" key="1">
    <source>
        <dbReference type="ARBA" id="ARBA00023015"/>
    </source>
</evidence>
<accession>A0A365U673</accession>